<keyword evidence="2" id="KW-1185">Reference proteome</keyword>
<dbReference type="AlphaFoldDB" id="A0AAD7CX28"/>
<proteinExistence type="predicted"/>
<reference evidence="1" key="1">
    <citation type="submission" date="2023-03" db="EMBL/GenBank/DDBJ databases">
        <title>Massive genome expansion in bonnet fungi (Mycena s.s.) driven by repeated elements and novel gene families across ecological guilds.</title>
        <authorList>
            <consortium name="Lawrence Berkeley National Laboratory"/>
            <person name="Harder C.B."/>
            <person name="Miyauchi S."/>
            <person name="Viragh M."/>
            <person name="Kuo A."/>
            <person name="Thoen E."/>
            <person name="Andreopoulos B."/>
            <person name="Lu D."/>
            <person name="Skrede I."/>
            <person name="Drula E."/>
            <person name="Henrissat B."/>
            <person name="Morin E."/>
            <person name="Kohler A."/>
            <person name="Barry K."/>
            <person name="LaButti K."/>
            <person name="Morin E."/>
            <person name="Salamov A."/>
            <person name="Lipzen A."/>
            <person name="Mereny Z."/>
            <person name="Hegedus B."/>
            <person name="Baldrian P."/>
            <person name="Stursova M."/>
            <person name="Weitz H."/>
            <person name="Taylor A."/>
            <person name="Grigoriev I.V."/>
            <person name="Nagy L.G."/>
            <person name="Martin F."/>
            <person name="Kauserud H."/>
        </authorList>
    </citation>
    <scope>NUCLEOTIDE SEQUENCE</scope>
    <source>
        <strain evidence="1">CBHHK067</strain>
    </source>
</reference>
<accession>A0AAD7CX28</accession>
<dbReference type="Proteomes" id="UP001221757">
    <property type="component" value="Unassembled WGS sequence"/>
</dbReference>
<protein>
    <submittedName>
        <fullName evidence="1">Uncharacterized protein</fullName>
    </submittedName>
</protein>
<organism evidence="1 2">
    <name type="scientific">Mycena rosella</name>
    <name type="common">Pink bonnet</name>
    <name type="synonym">Agaricus rosellus</name>
    <dbReference type="NCBI Taxonomy" id="1033263"/>
    <lineage>
        <taxon>Eukaryota</taxon>
        <taxon>Fungi</taxon>
        <taxon>Dikarya</taxon>
        <taxon>Basidiomycota</taxon>
        <taxon>Agaricomycotina</taxon>
        <taxon>Agaricomycetes</taxon>
        <taxon>Agaricomycetidae</taxon>
        <taxon>Agaricales</taxon>
        <taxon>Marasmiineae</taxon>
        <taxon>Mycenaceae</taxon>
        <taxon>Mycena</taxon>
    </lineage>
</organism>
<evidence type="ECO:0000313" key="1">
    <source>
        <dbReference type="EMBL" id="KAJ7668074.1"/>
    </source>
</evidence>
<dbReference type="EMBL" id="JARKIE010000198">
    <property type="protein sequence ID" value="KAJ7668074.1"/>
    <property type="molecule type" value="Genomic_DNA"/>
</dbReference>
<comment type="caution">
    <text evidence="1">The sequence shown here is derived from an EMBL/GenBank/DDBJ whole genome shotgun (WGS) entry which is preliminary data.</text>
</comment>
<gene>
    <name evidence="1" type="ORF">B0H17DRAFT_1142638</name>
</gene>
<evidence type="ECO:0000313" key="2">
    <source>
        <dbReference type="Proteomes" id="UP001221757"/>
    </source>
</evidence>
<name>A0AAD7CX28_MYCRO</name>
<sequence length="211" mass="24025">MTYLPEHKYVRVEELLVVGFGVVQVKAYSLICTTLDFMAAHHCTVSAAKTKSNNIQSSYHQQHKELTENHQKLQLMCLQLIGLVEGLEVTGRSIDNPFTRLHRKYLKAKDGEQQLQTVRNWKVRSCQQIIKLKWANNIGAEGCKQFGKQAKAVWILRVVHFCGAKHEKISEASSDRVINIQRSTLAVGLLWTIHMVVFEVFLSQSSHTVVL</sequence>